<dbReference type="Proteomes" id="UP001347796">
    <property type="component" value="Unassembled WGS sequence"/>
</dbReference>
<feature type="region of interest" description="Disordered" evidence="1">
    <location>
        <begin position="1"/>
        <end position="89"/>
    </location>
</feature>
<proteinExistence type="predicted"/>
<feature type="compositionally biased region" description="Basic residues" evidence="1">
    <location>
        <begin position="113"/>
        <end position="132"/>
    </location>
</feature>
<feature type="compositionally biased region" description="Low complexity" evidence="1">
    <location>
        <begin position="22"/>
        <end position="37"/>
    </location>
</feature>
<name>A0AAN8JJ89_PATCE</name>
<keyword evidence="3" id="KW-1185">Reference proteome</keyword>
<reference evidence="2 3" key="1">
    <citation type="submission" date="2024-01" db="EMBL/GenBank/DDBJ databases">
        <title>The genome of the rayed Mediterranean limpet Patella caerulea (Linnaeus, 1758).</title>
        <authorList>
            <person name="Anh-Thu Weber A."/>
            <person name="Halstead-Nussloch G."/>
        </authorList>
    </citation>
    <scope>NUCLEOTIDE SEQUENCE [LARGE SCALE GENOMIC DNA]</scope>
    <source>
        <strain evidence="2">AATW-2023a</strain>
        <tissue evidence="2">Whole specimen</tissue>
    </source>
</reference>
<feature type="compositionally biased region" description="Polar residues" evidence="1">
    <location>
        <begin position="1"/>
        <end position="13"/>
    </location>
</feature>
<dbReference type="EMBL" id="JAZGQO010000010">
    <property type="protein sequence ID" value="KAK6176796.1"/>
    <property type="molecule type" value="Genomic_DNA"/>
</dbReference>
<dbReference type="AlphaFoldDB" id="A0AAN8JJ89"/>
<feature type="compositionally biased region" description="Basic residues" evidence="1">
    <location>
        <begin position="140"/>
        <end position="200"/>
    </location>
</feature>
<comment type="caution">
    <text evidence="2">The sequence shown here is derived from an EMBL/GenBank/DDBJ whole genome shotgun (WGS) entry which is preliminary data.</text>
</comment>
<sequence length="263" mass="30590">MSYISGTSTSDTVCSPYKDELVSPSPSSLSSSSTPSLMHQTATTENNNPMFPDFTPTTESKRRQNKSMSNQSQEIRSRGAPRSTGKPKMEMVLTLAPSYSLVSKDKKTITRGKDKRVVKRKGNVKKRHRCHNVNKLSKTDKKRCHDSRITRKREQKRTRKYGRKRTRKHGRKRTRKQGRKRNKKHERKRTRKHGRKKIPSKAKFSSKNEMGTKKDLQYSILPKPLAEHNNNKSKQRSKNRGKISKRKIKRNQSRRKISIISLH</sequence>
<feature type="region of interest" description="Disordered" evidence="1">
    <location>
        <begin position="104"/>
        <end position="263"/>
    </location>
</feature>
<evidence type="ECO:0000256" key="1">
    <source>
        <dbReference type="SAM" id="MobiDB-lite"/>
    </source>
</evidence>
<accession>A0AAN8JJ89</accession>
<feature type="compositionally biased region" description="Basic residues" evidence="1">
    <location>
        <begin position="231"/>
        <end position="257"/>
    </location>
</feature>
<evidence type="ECO:0000313" key="2">
    <source>
        <dbReference type="EMBL" id="KAK6176796.1"/>
    </source>
</evidence>
<gene>
    <name evidence="2" type="ORF">SNE40_015028</name>
</gene>
<protein>
    <submittedName>
        <fullName evidence="2">Uncharacterized protein</fullName>
    </submittedName>
</protein>
<feature type="compositionally biased region" description="Polar residues" evidence="1">
    <location>
        <begin position="38"/>
        <end position="49"/>
    </location>
</feature>
<organism evidence="2 3">
    <name type="scientific">Patella caerulea</name>
    <name type="common">Rayed Mediterranean limpet</name>
    <dbReference type="NCBI Taxonomy" id="87958"/>
    <lineage>
        <taxon>Eukaryota</taxon>
        <taxon>Metazoa</taxon>
        <taxon>Spiralia</taxon>
        <taxon>Lophotrochozoa</taxon>
        <taxon>Mollusca</taxon>
        <taxon>Gastropoda</taxon>
        <taxon>Patellogastropoda</taxon>
        <taxon>Patelloidea</taxon>
        <taxon>Patellidae</taxon>
        <taxon>Patella</taxon>
    </lineage>
</organism>
<evidence type="ECO:0000313" key="3">
    <source>
        <dbReference type="Proteomes" id="UP001347796"/>
    </source>
</evidence>